<evidence type="ECO:0000259" key="1">
    <source>
        <dbReference type="Pfam" id="PF00462"/>
    </source>
</evidence>
<dbReference type="Proteomes" id="UP000198406">
    <property type="component" value="Unassembled WGS sequence"/>
</dbReference>
<dbReference type="PROSITE" id="PS51354">
    <property type="entry name" value="GLUTAREDOXIN_2"/>
    <property type="match status" value="1"/>
</dbReference>
<dbReference type="Gene3D" id="3.40.30.10">
    <property type="entry name" value="Glutaredoxin"/>
    <property type="match status" value="1"/>
</dbReference>
<dbReference type="AlphaFoldDB" id="A0A1Z5JCC4"/>
<comment type="caution">
    <text evidence="2">The sequence shown here is derived from an EMBL/GenBank/DDBJ whole genome shotgun (WGS) entry which is preliminary data.</text>
</comment>
<name>A0A1Z5JCC4_FISSO</name>
<gene>
    <name evidence="2" type="ORF">FisN_1Lu035</name>
</gene>
<feature type="domain" description="Glutaredoxin" evidence="1">
    <location>
        <begin position="31"/>
        <end position="90"/>
    </location>
</feature>
<dbReference type="GO" id="GO:0005737">
    <property type="term" value="C:cytoplasm"/>
    <property type="evidence" value="ECO:0007669"/>
    <property type="project" value="TreeGrafter"/>
</dbReference>
<dbReference type="InterPro" id="IPR036249">
    <property type="entry name" value="Thioredoxin-like_sf"/>
</dbReference>
<reference evidence="2 3" key="1">
    <citation type="journal article" date="2015" name="Plant Cell">
        <title>Oil accumulation by the oleaginous diatom Fistulifera solaris as revealed by the genome and transcriptome.</title>
        <authorList>
            <person name="Tanaka T."/>
            <person name="Maeda Y."/>
            <person name="Veluchamy A."/>
            <person name="Tanaka M."/>
            <person name="Abida H."/>
            <person name="Marechal E."/>
            <person name="Bowler C."/>
            <person name="Muto M."/>
            <person name="Sunaga Y."/>
            <person name="Tanaka M."/>
            <person name="Yoshino T."/>
            <person name="Taniguchi T."/>
            <person name="Fukuda Y."/>
            <person name="Nemoto M."/>
            <person name="Matsumoto M."/>
            <person name="Wong P.S."/>
            <person name="Aburatani S."/>
            <person name="Fujibuchi W."/>
        </authorList>
    </citation>
    <scope>NUCLEOTIDE SEQUENCE [LARGE SCALE GENOMIC DNA]</scope>
    <source>
        <strain evidence="2 3">JPCC DA0580</strain>
    </source>
</reference>
<evidence type="ECO:0000313" key="3">
    <source>
        <dbReference type="Proteomes" id="UP000198406"/>
    </source>
</evidence>
<accession>A0A1Z5JCC4</accession>
<dbReference type="PANTHER" id="PTHR45694:SF18">
    <property type="entry name" value="GLUTAREDOXIN-1-RELATED"/>
    <property type="match status" value="1"/>
</dbReference>
<dbReference type="PANTHER" id="PTHR45694">
    <property type="entry name" value="GLUTAREDOXIN 2"/>
    <property type="match status" value="1"/>
</dbReference>
<dbReference type="GO" id="GO:0034599">
    <property type="term" value="P:cellular response to oxidative stress"/>
    <property type="evidence" value="ECO:0007669"/>
    <property type="project" value="TreeGrafter"/>
</dbReference>
<evidence type="ECO:0000313" key="2">
    <source>
        <dbReference type="EMBL" id="GAX11606.1"/>
    </source>
</evidence>
<dbReference type="PRINTS" id="PR00160">
    <property type="entry name" value="GLUTAREDOXIN"/>
</dbReference>
<proteinExistence type="predicted"/>
<dbReference type="InterPro" id="IPR014025">
    <property type="entry name" value="Glutaredoxin_subgr"/>
</dbReference>
<dbReference type="OrthoDB" id="44061at2759"/>
<dbReference type="GO" id="GO:0015038">
    <property type="term" value="F:glutathione disulfide oxidoreductase activity"/>
    <property type="evidence" value="ECO:0007669"/>
    <property type="project" value="TreeGrafter"/>
</dbReference>
<dbReference type="SUPFAM" id="SSF52833">
    <property type="entry name" value="Thioredoxin-like"/>
    <property type="match status" value="1"/>
</dbReference>
<organism evidence="2 3">
    <name type="scientific">Fistulifera solaris</name>
    <name type="common">Oleaginous diatom</name>
    <dbReference type="NCBI Taxonomy" id="1519565"/>
    <lineage>
        <taxon>Eukaryota</taxon>
        <taxon>Sar</taxon>
        <taxon>Stramenopiles</taxon>
        <taxon>Ochrophyta</taxon>
        <taxon>Bacillariophyta</taxon>
        <taxon>Bacillariophyceae</taxon>
        <taxon>Bacillariophycidae</taxon>
        <taxon>Naviculales</taxon>
        <taxon>Naviculaceae</taxon>
        <taxon>Fistulifera</taxon>
    </lineage>
</organism>
<protein>
    <recommendedName>
        <fullName evidence="1">Glutaredoxin domain-containing protein</fullName>
    </recommendedName>
</protein>
<dbReference type="InterPro" id="IPR002109">
    <property type="entry name" value="Glutaredoxin"/>
</dbReference>
<dbReference type="EMBL" id="BDSP01000042">
    <property type="protein sequence ID" value="GAX11606.1"/>
    <property type="molecule type" value="Genomic_DNA"/>
</dbReference>
<keyword evidence="3" id="KW-1185">Reference proteome</keyword>
<sequence>MNIPTAGNIFSGFPQDNVRAFIADENRKHRIVLWSVRNSPYCAATKKILQQFGAVVHELDDYSNGDQIQRELRRLTSHATLPIVFVDDNHLGGYDAVRRAYQSGALHQDFSNPGCSSSSSSLDFASNDCPIEDYFIPRSMSMYPRKESLTTIVEAERGRRMGMRSHSLGTY</sequence>
<dbReference type="Pfam" id="PF00462">
    <property type="entry name" value="Glutaredoxin"/>
    <property type="match status" value="1"/>
</dbReference>
<dbReference type="InParanoid" id="A0A1Z5JCC4"/>